<name>A0ABN1NUJ9_9ACTN</name>
<dbReference type="Proteomes" id="UP001500418">
    <property type="component" value="Unassembled WGS sequence"/>
</dbReference>
<protein>
    <submittedName>
        <fullName evidence="2">Uncharacterized protein</fullName>
    </submittedName>
</protein>
<sequence>MSAAVLTLAPPGSTHTSARLPLAFHCAATAHDLSGTREVILATYRAPTPRLAARWMQAEALYLARLLDPHPGAPYLGRASVVPTGPTCPRPHTYLYAWAQEPGQYEQALSTLAAAEPYRISVTDYDARYNLLAAPLSTPPKPPQSPAPAGCQPTPARGAGAAGNRRGTPPVDRRPRVFTGSPAARGRCTTPGDRRVRVAPVYSWRYSREHSYRDRYPIH</sequence>
<keyword evidence="3" id="KW-1185">Reference proteome</keyword>
<dbReference type="EMBL" id="BAAAID010000002">
    <property type="protein sequence ID" value="GAA0916920.1"/>
    <property type="molecule type" value="Genomic_DNA"/>
</dbReference>
<reference evidence="2 3" key="1">
    <citation type="journal article" date="2019" name="Int. J. Syst. Evol. Microbiol.">
        <title>The Global Catalogue of Microorganisms (GCM) 10K type strain sequencing project: providing services to taxonomists for standard genome sequencing and annotation.</title>
        <authorList>
            <consortium name="The Broad Institute Genomics Platform"/>
            <consortium name="The Broad Institute Genome Sequencing Center for Infectious Disease"/>
            <person name="Wu L."/>
            <person name="Ma J."/>
        </authorList>
    </citation>
    <scope>NUCLEOTIDE SEQUENCE [LARGE SCALE GENOMIC DNA]</scope>
    <source>
        <strain evidence="2 3">JCM 11444</strain>
    </source>
</reference>
<proteinExistence type="predicted"/>
<accession>A0ABN1NUJ9</accession>
<feature type="region of interest" description="Disordered" evidence="1">
    <location>
        <begin position="134"/>
        <end position="192"/>
    </location>
</feature>
<evidence type="ECO:0000313" key="3">
    <source>
        <dbReference type="Proteomes" id="UP001500418"/>
    </source>
</evidence>
<comment type="caution">
    <text evidence="2">The sequence shown here is derived from an EMBL/GenBank/DDBJ whole genome shotgun (WGS) entry which is preliminary data.</text>
</comment>
<feature type="compositionally biased region" description="Low complexity" evidence="1">
    <location>
        <begin position="147"/>
        <end position="170"/>
    </location>
</feature>
<evidence type="ECO:0000256" key="1">
    <source>
        <dbReference type="SAM" id="MobiDB-lite"/>
    </source>
</evidence>
<feature type="compositionally biased region" description="Pro residues" evidence="1">
    <location>
        <begin position="137"/>
        <end position="146"/>
    </location>
</feature>
<evidence type="ECO:0000313" key="2">
    <source>
        <dbReference type="EMBL" id="GAA0916920.1"/>
    </source>
</evidence>
<organism evidence="2 3">
    <name type="scientific">Streptomyces rhizosphaericus</name>
    <dbReference type="NCBI Taxonomy" id="114699"/>
    <lineage>
        <taxon>Bacteria</taxon>
        <taxon>Bacillati</taxon>
        <taxon>Actinomycetota</taxon>
        <taxon>Actinomycetes</taxon>
        <taxon>Kitasatosporales</taxon>
        <taxon>Streptomycetaceae</taxon>
        <taxon>Streptomyces</taxon>
        <taxon>Streptomyces violaceusniger group</taxon>
    </lineage>
</organism>
<gene>
    <name evidence="2" type="ORF">GCM10009575_006110</name>
</gene>